<dbReference type="HAMAP" id="MF_00514">
    <property type="entry name" value="Ribosomal_bL35"/>
    <property type="match status" value="1"/>
</dbReference>
<dbReference type="Proteomes" id="UP001158986">
    <property type="component" value="Unassembled WGS sequence"/>
</dbReference>
<name>A0ABN8CJP7_9STRA</name>
<dbReference type="PANTHER" id="PTHR33343">
    <property type="entry name" value="54S RIBOSOMAL PROTEIN BL35M"/>
    <property type="match status" value="1"/>
</dbReference>
<evidence type="ECO:0000256" key="4">
    <source>
        <dbReference type="RuleBase" id="RU000568"/>
    </source>
</evidence>
<keyword evidence="2 4" id="KW-0689">Ribosomal protein</keyword>
<protein>
    <recommendedName>
        <fullName evidence="4">50S ribosomal protein L35</fullName>
    </recommendedName>
</protein>
<evidence type="ECO:0000256" key="1">
    <source>
        <dbReference type="ARBA" id="ARBA00006598"/>
    </source>
</evidence>
<evidence type="ECO:0000256" key="2">
    <source>
        <dbReference type="ARBA" id="ARBA00022980"/>
    </source>
</evidence>
<comment type="caution">
    <text evidence="5">The sequence shown here is derived from an EMBL/GenBank/DDBJ whole genome shotgun (WGS) entry which is preliminary data.</text>
</comment>
<dbReference type="InterPro" id="IPR021137">
    <property type="entry name" value="Ribosomal_bL35-like"/>
</dbReference>
<dbReference type="InterPro" id="IPR037229">
    <property type="entry name" value="Ribosomal_bL35_sf"/>
</dbReference>
<comment type="similarity">
    <text evidence="1 4">Belongs to the bacterial ribosomal protein bL35 family.</text>
</comment>
<evidence type="ECO:0000256" key="3">
    <source>
        <dbReference type="ARBA" id="ARBA00023274"/>
    </source>
</evidence>
<evidence type="ECO:0000313" key="6">
    <source>
        <dbReference type="Proteomes" id="UP001158986"/>
    </source>
</evidence>
<proteinExistence type="inferred from homology"/>
<dbReference type="PANTHER" id="PTHR33343:SF1">
    <property type="entry name" value="LARGE RIBOSOMAL SUBUNIT PROTEIN BL35M"/>
    <property type="match status" value="1"/>
</dbReference>
<reference evidence="5 6" key="1">
    <citation type="submission" date="2021-11" db="EMBL/GenBank/DDBJ databases">
        <authorList>
            <person name="Islam A."/>
            <person name="Islam S."/>
            <person name="Flora M.S."/>
            <person name="Rahman M."/>
            <person name="Ziaur R.M."/>
            <person name="Epstein J.H."/>
            <person name="Hassan M."/>
            <person name="Klassen M."/>
            <person name="Woodard K."/>
            <person name="Webb A."/>
            <person name="Webby R.J."/>
            <person name="El Zowalaty M.E."/>
        </authorList>
    </citation>
    <scope>NUCLEOTIDE SEQUENCE [LARGE SCALE GENOMIC DNA]</scope>
    <source>
        <strain evidence="5">Pbs1</strain>
    </source>
</reference>
<dbReference type="PROSITE" id="PS00936">
    <property type="entry name" value="RIBOSOMAL_L35"/>
    <property type="match status" value="1"/>
</dbReference>
<keyword evidence="6" id="KW-1185">Reference proteome</keyword>
<evidence type="ECO:0000313" key="5">
    <source>
        <dbReference type="EMBL" id="CAH0513277.1"/>
    </source>
</evidence>
<organism evidence="5 6">
    <name type="scientific">Peronospora belbahrii</name>
    <dbReference type="NCBI Taxonomy" id="622444"/>
    <lineage>
        <taxon>Eukaryota</taxon>
        <taxon>Sar</taxon>
        <taxon>Stramenopiles</taxon>
        <taxon>Oomycota</taxon>
        <taxon>Peronosporomycetes</taxon>
        <taxon>Peronosporales</taxon>
        <taxon>Peronosporaceae</taxon>
        <taxon>Peronospora</taxon>
    </lineage>
</organism>
<gene>
    <name evidence="5" type="ORF">PBS001_LOCUS94</name>
</gene>
<accession>A0ABN8CJP7</accession>
<dbReference type="Gene3D" id="4.10.410.60">
    <property type="match status" value="1"/>
</dbReference>
<dbReference type="PRINTS" id="PR00064">
    <property type="entry name" value="RIBOSOMALL35"/>
</dbReference>
<keyword evidence="3 4" id="KW-0687">Ribonucleoprotein</keyword>
<dbReference type="SUPFAM" id="SSF143034">
    <property type="entry name" value="L35p-like"/>
    <property type="match status" value="1"/>
</dbReference>
<dbReference type="EMBL" id="CAKLCB010000010">
    <property type="protein sequence ID" value="CAH0513277.1"/>
    <property type="molecule type" value="Genomic_DNA"/>
</dbReference>
<dbReference type="NCBIfam" id="TIGR00001">
    <property type="entry name" value="rpmI_bact"/>
    <property type="match status" value="1"/>
</dbReference>
<sequence length="473" mass="53815">MRTSIVFPNFQVRAKGYKLKTKAAVKKRFKVNCNGLVKRAQANKRHIATKKTRERIRRLGKSVFVQGQIRKNVLRMLGNFMKCGHSQHKAVLPHRSMHAHIVVSCGYYRQLGRKRFRGQIVHWRRVCNPNHALDAPVRLDIKFMLVLSNQHIHCSSIRHKRLYNAMVYKRTRIVGNMVDKYILPQQHSDHLVNFNMESLQDIVVEGVTAFVEPPAKNYRYVIELKSSKMSIWIEDRTSKKQWFKGGMVRTDYVSSANAIADASERDYVKCFQDMLDCKLDDSSDVHRKLFPIQGGGVRLELGVAVRVLRATRLVTYTFDLDPVSVERLDILESKLRDQQEELEKLRGEVQDCGAPLYVKLTASKMSGSSILWDAIESDLLISTGLDGKIKMLRGGVYSIAVVVNAVPSNYNYMVELLKNAASMQAANTGYSQGCGCSTTLYTIEHLQTNDELTTTCEGNLHSVSYLSIVRLDK</sequence>
<dbReference type="InterPro" id="IPR001706">
    <property type="entry name" value="Ribosomal_bL35"/>
</dbReference>
<dbReference type="InterPro" id="IPR018265">
    <property type="entry name" value="Ribosomal_bL35_CS"/>
</dbReference>
<dbReference type="Pfam" id="PF01632">
    <property type="entry name" value="Ribosomal_L35p"/>
    <property type="match status" value="1"/>
</dbReference>